<accession>D0A3F3</accession>
<proteinExistence type="predicted"/>
<organism evidence="2 3">
    <name type="scientific">Trypanosoma brucei gambiense (strain MHOM/CI/86/DAL972)</name>
    <dbReference type="NCBI Taxonomy" id="679716"/>
    <lineage>
        <taxon>Eukaryota</taxon>
        <taxon>Discoba</taxon>
        <taxon>Euglenozoa</taxon>
        <taxon>Kinetoplastea</taxon>
        <taxon>Metakinetoplastina</taxon>
        <taxon>Trypanosomatida</taxon>
        <taxon>Trypanosomatidae</taxon>
        <taxon>Trypanosoma</taxon>
    </lineage>
</organism>
<dbReference type="GeneID" id="23866007"/>
<feature type="region of interest" description="Disordered" evidence="1">
    <location>
        <begin position="916"/>
        <end position="953"/>
    </location>
</feature>
<dbReference type="RefSeq" id="XP_011778061.1">
    <property type="nucleotide sequence ID" value="XM_011779759.1"/>
</dbReference>
<dbReference type="OrthoDB" id="2162449at2759"/>
<name>D0A3F3_TRYB9</name>
<protein>
    <recommendedName>
        <fullName evidence="4">Nucleoside-diphosphate kinase</fullName>
    </recommendedName>
</protein>
<dbReference type="Proteomes" id="UP000002316">
    <property type="component" value="Chromosome 10"/>
</dbReference>
<dbReference type="InterPro" id="IPR036850">
    <property type="entry name" value="NDK-like_dom_sf"/>
</dbReference>
<evidence type="ECO:0000313" key="2">
    <source>
        <dbReference type="EMBL" id="CBH15797.1"/>
    </source>
</evidence>
<dbReference type="EMBL" id="FN554973">
    <property type="protein sequence ID" value="CBH15797.1"/>
    <property type="molecule type" value="Genomic_DNA"/>
</dbReference>
<evidence type="ECO:0000313" key="3">
    <source>
        <dbReference type="Proteomes" id="UP000002316"/>
    </source>
</evidence>
<evidence type="ECO:0008006" key="4">
    <source>
        <dbReference type="Google" id="ProtNLM"/>
    </source>
</evidence>
<dbReference type="Gene3D" id="3.30.70.141">
    <property type="entry name" value="Nucleoside diphosphate kinase-like domain"/>
    <property type="match status" value="4"/>
</dbReference>
<dbReference type="VEuPathDB" id="TriTrypDB:Tbg972.10.8870"/>
<dbReference type="KEGG" id="tbg:TbgDal_X8870"/>
<dbReference type="SUPFAM" id="SSF54919">
    <property type="entry name" value="Nucleoside diphosphate kinase, NDK"/>
    <property type="match status" value="7"/>
</dbReference>
<reference evidence="3" key="1">
    <citation type="journal article" date="2010" name="PLoS Negl. Trop. Dis.">
        <title>The genome sequence of Trypanosoma brucei gambiense, causative agent of chronic human african trypanosomiasis.</title>
        <authorList>
            <person name="Jackson A.P."/>
            <person name="Sanders M."/>
            <person name="Berry A."/>
            <person name="McQuillan J."/>
            <person name="Aslett M.A."/>
            <person name="Quail M.A."/>
            <person name="Chukualim B."/>
            <person name="Capewell P."/>
            <person name="MacLeod A."/>
            <person name="Melville S.E."/>
            <person name="Gibson W."/>
            <person name="Barry J.D."/>
            <person name="Berriman M."/>
            <person name="Hertz-Fowler C."/>
        </authorList>
    </citation>
    <scope>NUCLEOTIDE SEQUENCE [LARGE SCALE GENOMIC DNA]</scope>
    <source>
        <strain evidence="3">MHOM/CI/86/DAL972</strain>
    </source>
</reference>
<sequence>MNTSFVLVKPSACRDTFIAKARDHFDSHGIRVDDMQLLTGQEVSRGAYVERHYSATAARVMSSSLEMGTFASEESAMLFFSAFGESWTVAMEERRVLTPEDAMVALNTTMEGLNARWWSSKLRVRLEYGFYVSYFKEEGLYVINGFYPLLFNSFTAPTSKICFFVLSWPEARYSWKRFCLEVIGAADPSEADSTSLRRLMYENWEEYGLSEQPSIADNGLIYANGPIEALALRSVWMHRGINEDDFGRQLLQEGVGRGFVEGLMKNPPISYKGACRSVFEITEDMQSSEATCLVAAVYADERQKCLSERKNQADTPISPSRIADWTIVLNDEDPDEVRNRALLFVKPHANTPETRALVEERLTQVKGIQILSQHHISGSEIASRHVMEQHYGTIAKYAAVLTPDLIELSPKTMQEFQERFGMSWKELVRSGRVWNADSALRILGDISSTELYEMWCSCTDVLKVAPGAYVARLSEENAFVINGFFPYIRDSYERKDAKVTCYVVSWLEEHLTWRSFREELVGCTNPAKAPSTSLRGLIQNRWRELGLQGIPTTTNNGVHASAGPLEAVLERYLWIGSPLTHDPLTLRLQERGLTGALLYGWRSNPAVVMADGVRSGHVFDLLENLQTSEVVDLMCEAEQHVLAEYNERSVNRAVVVLRPFAVNEWTIETVRNCFAAADVAVVRELTLLSRSVEKRYLGSNEFLKLAHWADFKKDDMCGNVSSSIKKQFHAQFGYTWEGCVISGQLMGATSACEVLGLTPTELLHLWESVQPVQLHSNCWVVHLTDHEIYVLNGFVPFVRETHGKPGSVTHVFDVEWKEDVWTWHDLSERLVGFSDDCIPYKATEGSLQRTFADEWKGFGLPFKPASRWSAAVSVSQGPLEGTVDREIWLDVQLPEDHFVQRLLLEGVPLSMLTTYIDGERNPQDEDDEEEEEGVKAIKNIDDTSSPPPKSWTSRKNWSATGCFLPQYTMSDLSYHVQSSEVVRRMKVITSRFLRGLKMNYAFLWVKPHACTKHVEAWIPKALLQHRIEVISSGRVPMAEVFDKELADRKQCTLYRNAMTRAVHEIPISTKQMAEFDATFGITWNTAMNLHLVINAAQAVDRIGVLQLLKDWDEAPRKVCLAPSLYIAYLEREGLYVVNGFYPYLRSRMYAGSHVSWYVVSWDSEIMTWGDFHRYVIGTDVPEKAEESSLRHTLYKSWVELGLQRQPDGIDNGFCASATPVEGLADRVSWLGVSLEQDVFGRLLVMGGVDPGYLRKILENPLVRHREEPLESMGDAFDKLCTENPLLIAQLIGLQSSGGMHIVSPQAPRFVPVPPELSSSHEYKVKRDTGKECVDGCKGVLRAEGKPLCSEGDTSSTLKDEEGNLKRNYAFIVVNPACTSSEASDRVINYIADFLRHYNIRIDGSGSMVGGNQDLSSVAHAVQDGVFKYAVRQSPYQYALDSEALSLFLSTFGTMWDPRKVFNAVDAAVEFDYSAAYLRDRWLMCEPLARIAPNCFVGKMPDHDVYVVNGFALHTVETFCGEANMKYFLTVSWNSSDMDYAHFMDYIIGDPYLKEARPGSLQQVLCEEWKAAGLRRPPDSFEGAVMASASPLEAMRLKQMWLSLGIKRDAVCRFGMDELSITPYVMRRCLTNPRTPCGDGRFLFDMARRMNSKEALQLLQSENFAHLSEAPRNSAFVLMKTGSLCRGFALTVETVFARARVRIDEEGDVSAATLRERDFVQHLYAVELKYADCDVSTIKLSRKERDRVQLSFGVSWCNLLEGGVLVNAYEALVALSNITPVQLFYKCTAASRRLMVRPGLEIFELPFDGVFVVNGLMPGLKCFLESSEAMHHWYVVLWEPREMDWPTFLEEVVGSESPADAVPTSIRGQLNRRWRDYGITEPPDELRNGLHVSQGAIQAIRERTKCVKYSVQEDYLGSLLLRKGVLECVLQTWVENPEVLSGGIKMSIFEHLGQCDTSRVMFMMTALSEELKREEEEEVDPTGAARLPANECAHDGGRDGTASTPTQERHSTLGEETEGPMTVSSRAPQPAETGPSLLYRNTAMIILKPHAAGNVKVMGLLERVLNENGIRIKREVRKRTTPTLIEKQFSSPMLYATTCTNGYLDVTPGGEDDFYDAFGEEWKEAAKSQRVVGAREALIRFSLTPSQLYVKWSLPQQQHVHLAYDMEITKFHAEDVYVVNAAIPFECERMIESEPGVNDVHCYIVSWDQRDCSWKKFLHDVIGDPDPERAVPTSFRGELFSDWEDYDLPVRPNRIDNVVLASEGPLQAYKERDLWCGTGDFAPDPLVRALCHVDHDPTDLSEWAENPLVRYTGSKRHELNDGYYTGHMFSFVHGLDTKQFIDVLTEREGTFVPLAPAHIGLDEKVSGNGPDVECERPKSREDDWVCDPQHYFGNPARNSDEAALKGWLWESLLHASAEDVPRLWVHYGGKLECKEELRKQGYVSSLLSRVAASSAGNRSSICDILRSTIDGEAFERDIKMLDFFGQPPSKGKMSKMFEGMRRRGNGRMTYEEFRVALAMIHQM</sequence>
<gene>
    <name evidence="2" type="ORF">TbgDal_X8870</name>
</gene>
<feature type="region of interest" description="Disordered" evidence="1">
    <location>
        <begin position="1971"/>
        <end position="2034"/>
    </location>
</feature>
<evidence type="ECO:0000256" key="1">
    <source>
        <dbReference type="SAM" id="MobiDB-lite"/>
    </source>
</evidence>